<dbReference type="InterPro" id="IPR051601">
    <property type="entry name" value="Serine_prot/Carboxylest_S33"/>
</dbReference>
<dbReference type="GO" id="GO:0016787">
    <property type="term" value="F:hydrolase activity"/>
    <property type="evidence" value="ECO:0007669"/>
    <property type="project" value="UniProtKB-KW"/>
</dbReference>
<evidence type="ECO:0000256" key="2">
    <source>
        <dbReference type="ARBA" id="ARBA00022729"/>
    </source>
</evidence>
<evidence type="ECO:0000259" key="4">
    <source>
        <dbReference type="Pfam" id="PF00561"/>
    </source>
</evidence>
<proteinExistence type="inferred from homology"/>
<sequence>MRTGFGSSGFRRGAAVVAGLAALVGTQLSVGTAAAEPSSTPAGLEEFYGQKVSWAACDRPYATLECATISVPLDYRAPDGERIAVTISRKKAADQANRRGVLLLNPGGPGGSGLQWPDILGKTPVGKVYDLIGFDPRGVGKSTALLCEVAPALVRLNTRPGDAELAGWAADARASEAGCERSAGGLRPHVNTPNTARDMDVIRGVLGEKKINYLGYSYGTYLGAVYGSLFPKNLHRSVLDSAVHPEWIWHEQFKQQAVALRQNVDLWAGWVGQRNATFRLGKTQAEVLATVEDLAAKLAKKPVGGFDRNSLDLVVGTGARYRQLWDDLGYILLDVKNSATTDKPVPTPSDALTAAGLIRELGIAETRSGVFDTVTCEADWQRDLNGYYSDMKLFREKYPYGFGVLRAAPTTCTFRSFTPPERPVDLKRDGYQTGLVIQADGDTQTQYDGGPAMAERLRGHLISVADEGTHGFYGFGNACVNRHVERYLIDGVLPPTRVTCAGEARPNVPAGLEAVDATAATTQGLAVGAERGSLADSVRQYIAANRLMEKVAG</sequence>
<dbReference type="SUPFAM" id="SSF53474">
    <property type="entry name" value="alpha/beta-Hydrolases"/>
    <property type="match status" value="1"/>
</dbReference>
<protein>
    <submittedName>
        <fullName evidence="6">TAP-like protein</fullName>
    </submittedName>
</protein>
<dbReference type="AlphaFoldDB" id="A0A1M5BEE4"/>
<dbReference type="InterPro" id="IPR013595">
    <property type="entry name" value="Pept_S33_TAP-like_C"/>
</dbReference>
<feature type="domain" description="Peptidase S33 tripeptidyl aminopeptidase-like C-terminal" evidence="5">
    <location>
        <begin position="408"/>
        <end position="500"/>
    </location>
</feature>
<dbReference type="PANTHER" id="PTHR43248">
    <property type="entry name" value="2-SUCCINYL-6-HYDROXY-2,4-CYCLOHEXADIENE-1-CARBOXYLATE SYNTHASE"/>
    <property type="match status" value="1"/>
</dbReference>
<name>A0A1M5BEE4_STRHI</name>
<dbReference type="Proteomes" id="UP000184501">
    <property type="component" value="Unassembled WGS sequence"/>
</dbReference>
<reference evidence="6 7" key="1">
    <citation type="submission" date="2016-11" db="EMBL/GenBank/DDBJ databases">
        <authorList>
            <person name="Jaros S."/>
            <person name="Januszkiewicz K."/>
            <person name="Wedrychowicz H."/>
        </authorList>
    </citation>
    <scope>NUCLEOTIDE SEQUENCE [LARGE SCALE GENOMIC DNA]</scope>
    <source>
        <strain evidence="6 7">DSM 44523</strain>
    </source>
</reference>
<feature type="domain" description="AB hydrolase-1" evidence="4">
    <location>
        <begin position="101"/>
        <end position="301"/>
    </location>
</feature>
<dbReference type="Pfam" id="PF08386">
    <property type="entry name" value="Abhydrolase_4"/>
    <property type="match status" value="1"/>
</dbReference>
<dbReference type="EMBL" id="FQVN01000003">
    <property type="protein sequence ID" value="SHF40879.1"/>
    <property type="molecule type" value="Genomic_DNA"/>
</dbReference>
<accession>A0A1M5BEE4</accession>
<keyword evidence="3" id="KW-0378">Hydrolase</keyword>
<evidence type="ECO:0000313" key="6">
    <source>
        <dbReference type="EMBL" id="SHF40879.1"/>
    </source>
</evidence>
<dbReference type="STRING" id="2017.SAMN05444320_103533"/>
<dbReference type="InterPro" id="IPR000073">
    <property type="entry name" value="AB_hydrolase_1"/>
</dbReference>
<organism evidence="6 7">
    <name type="scientific">Streptoalloteichus hindustanus</name>
    <dbReference type="NCBI Taxonomy" id="2017"/>
    <lineage>
        <taxon>Bacteria</taxon>
        <taxon>Bacillati</taxon>
        <taxon>Actinomycetota</taxon>
        <taxon>Actinomycetes</taxon>
        <taxon>Pseudonocardiales</taxon>
        <taxon>Pseudonocardiaceae</taxon>
        <taxon>Streptoalloteichus</taxon>
    </lineage>
</organism>
<evidence type="ECO:0000256" key="1">
    <source>
        <dbReference type="ARBA" id="ARBA00010088"/>
    </source>
</evidence>
<evidence type="ECO:0000313" key="7">
    <source>
        <dbReference type="Proteomes" id="UP000184501"/>
    </source>
</evidence>
<evidence type="ECO:0000256" key="3">
    <source>
        <dbReference type="ARBA" id="ARBA00022801"/>
    </source>
</evidence>
<dbReference type="Pfam" id="PF00561">
    <property type="entry name" value="Abhydrolase_1"/>
    <property type="match status" value="1"/>
</dbReference>
<dbReference type="PANTHER" id="PTHR43248:SF29">
    <property type="entry name" value="TRIPEPTIDYL AMINOPEPTIDASE"/>
    <property type="match status" value="1"/>
</dbReference>
<dbReference type="InterPro" id="IPR029058">
    <property type="entry name" value="AB_hydrolase_fold"/>
</dbReference>
<keyword evidence="2" id="KW-0732">Signal</keyword>
<dbReference type="Gene3D" id="3.40.50.1820">
    <property type="entry name" value="alpha/beta hydrolase"/>
    <property type="match status" value="1"/>
</dbReference>
<evidence type="ECO:0000259" key="5">
    <source>
        <dbReference type="Pfam" id="PF08386"/>
    </source>
</evidence>
<comment type="similarity">
    <text evidence="1">Belongs to the peptidase S33 family.</text>
</comment>
<keyword evidence="7" id="KW-1185">Reference proteome</keyword>
<gene>
    <name evidence="6" type="ORF">SAMN05444320_103533</name>
</gene>